<name>A0ABD1Z461_9MARC</name>
<comment type="caution">
    <text evidence="2">The sequence shown here is derived from an EMBL/GenBank/DDBJ whole genome shotgun (WGS) entry which is preliminary data.</text>
</comment>
<evidence type="ECO:0000256" key="1">
    <source>
        <dbReference type="SAM" id="MobiDB-lite"/>
    </source>
</evidence>
<feature type="compositionally biased region" description="Polar residues" evidence="1">
    <location>
        <begin position="1"/>
        <end position="13"/>
    </location>
</feature>
<proteinExistence type="predicted"/>
<sequence length="94" mass="10249">MQRQLQPPNSTELAKSRLAGSWNFRRQESQKHRKWREPPRLLVGDCCDPGRSSEGGRFNLLLGCVVAGVGGRAPGGRFNLSLGCGFPILGDDAI</sequence>
<dbReference type="Proteomes" id="UP001605036">
    <property type="component" value="Unassembled WGS sequence"/>
</dbReference>
<feature type="region of interest" description="Disordered" evidence="1">
    <location>
        <begin position="1"/>
        <end position="35"/>
    </location>
</feature>
<reference evidence="2 3" key="1">
    <citation type="submission" date="2024-09" db="EMBL/GenBank/DDBJ databases">
        <title>Chromosome-scale assembly of Riccia fluitans.</title>
        <authorList>
            <person name="Paukszto L."/>
            <person name="Sawicki J."/>
            <person name="Karawczyk K."/>
            <person name="Piernik-Szablinska J."/>
            <person name="Szczecinska M."/>
            <person name="Mazdziarz M."/>
        </authorList>
    </citation>
    <scope>NUCLEOTIDE SEQUENCE [LARGE SCALE GENOMIC DNA]</scope>
    <source>
        <strain evidence="2">Rf_01</strain>
        <tissue evidence="2">Aerial parts of the thallus</tissue>
    </source>
</reference>
<evidence type="ECO:0000313" key="3">
    <source>
        <dbReference type="Proteomes" id="UP001605036"/>
    </source>
</evidence>
<accession>A0ABD1Z461</accession>
<dbReference type="AlphaFoldDB" id="A0ABD1Z461"/>
<keyword evidence="3" id="KW-1185">Reference proteome</keyword>
<dbReference type="EMBL" id="JBHFFA010000002">
    <property type="protein sequence ID" value="KAL2642554.1"/>
    <property type="molecule type" value="Genomic_DNA"/>
</dbReference>
<evidence type="ECO:0000313" key="2">
    <source>
        <dbReference type="EMBL" id="KAL2642554.1"/>
    </source>
</evidence>
<protein>
    <submittedName>
        <fullName evidence="2">Uncharacterized protein</fullName>
    </submittedName>
</protein>
<gene>
    <name evidence="2" type="ORF">R1flu_010141</name>
</gene>
<organism evidence="2 3">
    <name type="scientific">Riccia fluitans</name>
    <dbReference type="NCBI Taxonomy" id="41844"/>
    <lineage>
        <taxon>Eukaryota</taxon>
        <taxon>Viridiplantae</taxon>
        <taxon>Streptophyta</taxon>
        <taxon>Embryophyta</taxon>
        <taxon>Marchantiophyta</taxon>
        <taxon>Marchantiopsida</taxon>
        <taxon>Marchantiidae</taxon>
        <taxon>Marchantiales</taxon>
        <taxon>Ricciaceae</taxon>
        <taxon>Riccia</taxon>
    </lineage>
</organism>